<evidence type="ECO:0000313" key="2">
    <source>
        <dbReference type="Proteomes" id="UP000198992"/>
    </source>
</evidence>
<dbReference type="EMBL" id="FNTH01000001">
    <property type="protein sequence ID" value="SEC99962.1"/>
    <property type="molecule type" value="Genomic_DNA"/>
</dbReference>
<proteinExistence type="predicted"/>
<dbReference type="Proteomes" id="UP000198992">
    <property type="component" value="Unassembled WGS sequence"/>
</dbReference>
<organism evidence="1 2">
    <name type="scientific">Bradyrhizobium erythrophlei</name>
    <dbReference type="NCBI Taxonomy" id="1437360"/>
    <lineage>
        <taxon>Bacteria</taxon>
        <taxon>Pseudomonadati</taxon>
        <taxon>Pseudomonadota</taxon>
        <taxon>Alphaproteobacteria</taxon>
        <taxon>Hyphomicrobiales</taxon>
        <taxon>Nitrobacteraceae</taxon>
        <taxon>Bradyrhizobium</taxon>
    </lineage>
</organism>
<protein>
    <submittedName>
        <fullName evidence="1">Uncharacterized protein</fullName>
    </submittedName>
</protein>
<reference evidence="1 2" key="1">
    <citation type="submission" date="2016-10" db="EMBL/GenBank/DDBJ databases">
        <authorList>
            <person name="de Groot N.N."/>
        </authorList>
    </citation>
    <scope>NUCLEOTIDE SEQUENCE [LARGE SCALE GENOMIC DNA]</scope>
    <source>
        <strain evidence="1 2">MT12</strain>
    </source>
</reference>
<gene>
    <name evidence="1" type="ORF">SAMN05444164_3356</name>
</gene>
<dbReference type="AlphaFoldDB" id="A0A1H4X2M5"/>
<sequence length="43" mass="4780">MKLDQYEVSFSNFPWLSPVGPFGGWGYTGGLVRILSGTTRTTR</sequence>
<evidence type="ECO:0000313" key="1">
    <source>
        <dbReference type="EMBL" id="SEC99962.1"/>
    </source>
</evidence>
<accession>A0A1H4X2M5</accession>
<name>A0A1H4X2M5_9BRAD</name>